<feature type="transmembrane region" description="Helical" evidence="7">
    <location>
        <begin position="168"/>
        <end position="189"/>
    </location>
</feature>
<name>A0ABV5XC83_9NOCA</name>
<dbReference type="InterPro" id="IPR036259">
    <property type="entry name" value="MFS_trans_sf"/>
</dbReference>
<evidence type="ECO:0000259" key="8">
    <source>
        <dbReference type="PROSITE" id="PS50850"/>
    </source>
</evidence>
<dbReference type="Pfam" id="PF07690">
    <property type="entry name" value="MFS_1"/>
    <property type="match status" value="1"/>
</dbReference>
<dbReference type="EMBL" id="JBHMAS010000004">
    <property type="protein sequence ID" value="MFB9779479.1"/>
    <property type="molecule type" value="Genomic_DNA"/>
</dbReference>
<feature type="transmembrane region" description="Helical" evidence="7">
    <location>
        <begin position="139"/>
        <end position="162"/>
    </location>
</feature>
<protein>
    <submittedName>
        <fullName evidence="9">MFS transporter</fullName>
    </submittedName>
</protein>
<organism evidence="9 10">
    <name type="scientific">Rhodococcus baikonurensis</name>
    <dbReference type="NCBI Taxonomy" id="172041"/>
    <lineage>
        <taxon>Bacteria</taxon>
        <taxon>Bacillati</taxon>
        <taxon>Actinomycetota</taxon>
        <taxon>Actinomycetes</taxon>
        <taxon>Mycobacteriales</taxon>
        <taxon>Nocardiaceae</taxon>
        <taxon>Rhodococcus</taxon>
        <taxon>Rhodococcus erythropolis group</taxon>
    </lineage>
</organism>
<evidence type="ECO:0000256" key="5">
    <source>
        <dbReference type="ARBA" id="ARBA00023136"/>
    </source>
</evidence>
<evidence type="ECO:0000313" key="10">
    <source>
        <dbReference type="Proteomes" id="UP001589587"/>
    </source>
</evidence>
<dbReference type="PANTHER" id="PTHR23501">
    <property type="entry name" value="MAJOR FACILITATOR SUPERFAMILY"/>
    <property type="match status" value="1"/>
</dbReference>
<evidence type="ECO:0000256" key="2">
    <source>
        <dbReference type="ARBA" id="ARBA00022448"/>
    </source>
</evidence>
<feature type="transmembrane region" description="Helical" evidence="7">
    <location>
        <begin position="20"/>
        <end position="41"/>
    </location>
</feature>
<evidence type="ECO:0000256" key="3">
    <source>
        <dbReference type="ARBA" id="ARBA00022692"/>
    </source>
</evidence>
<accession>A0ABV5XC83</accession>
<dbReference type="PROSITE" id="PS50850">
    <property type="entry name" value="MFS"/>
    <property type="match status" value="1"/>
</dbReference>
<evidence type="ECO:0000256" key="4">
    <source>
        <dbReference type="ARBA" id="ARBA00022989"/>
    </source>
</evidence>
<feature type="region of interest" description="Disordered" evidence="6">
    <location>
        <begin position="464"/>
        <end position="484"/>
    </location>
</feature>
<keyword evidence="5 7" id="KW-0472">Membrane</keyword>
<evidence type="ECO:0000313" key="9">
    <source>
        <dbReference type="EMBL" id="MFB9779479.1"/>
    </source>
</evidence>
<evidence type="ECO:0000256" key="7">
    <source>
        <dbReference type="SAM" id="Phobius"/>
    </source>
</evidence>
<feature type="transmembrane region" description="Helical" evidence="7">
    <location>
        <begin position="201"/>
        <end position="222"/>
    </location>
</feature>
<sequence length="484" mass="48497">MTTESISGHQQRPVATIASLTLLIAAVAAIESIIVPALPLIQRDFGVTADVGALASVALTLSTVLVTPMAGRIADVYGARPTLLAITTIVVLGGSVSALATIFPLFVLGQFLQGFGLGLLPVSFVVLRRTLSSEQLKTATGLLGAVVVAGGALGVVLAGPVAENVSRTAMYAVPTAFVILGAIAFAVSTPRDRMSKVGGRLDWPGAGGLALGLLTLTAWLASASSNGWGAPTSMLLVLASASVFTIWARYQSRTNEPMVDLTMMRHRLMWSAVVVGVVFGFTYGAVVYLLPQQLAAPAASGFGRGASTSAIGILLCIGYGAAVIASVISGKLAQRVGTKAIAVAGVALLGLSGAVGVFATTMWQIVVVLILAGTGVAAASTAVFVISADSAPADRVGVTTAIVTIARSLGSAVGTQIAAGIIASATSSGGLPRHSAFATAFGVAAIVAIVGLVVAVTMPRAGGGATDVQWSSSSSSKSATPRFQ</sequence>
<dbReference type="Gene3D" id="1.20.1250.20">
    <property type="entry name" value="MFS general substrate transporter like domains"/>
    <property type="match status" value="2"/>
</dbReference>
<feature type="transmembrane region" description="Helical" evidence="7">
    <location>
        <begin position="310"/>
        <end position="328"/>
    </location>
</feature>
<dbReference type="InterPro" id="IPR020846">
    <property type="entry name" value="MFS_dom"/>
</dbReference>
<keyword evidence="2" id="KW-0813">Transport</keyword>
<dbReference type="RefSeq" id="WP_378374179.1">
    <property type="nucleotide sequence ID" value="NZ_JBHMAS010000004.1"/>
</dbReference>
<feature type="transmembrane region" description="Helical" evidence="7">
    <location>
        <begin position="228"/>
        <end position="247"/>
    </location>
</feature>
<feature type="domain" description="Major facilitator superfamily (MFS) profile" evidence="8">
    <location>
        <begin position="14"/>
        <end position="463"/>
    </location>
</feature>
<feature type="transmembrane region" description="Helical" evidence="7">
    <location>
        <begin position="268"/>
        <end position="290"/>
    </location>
</feature>
<keyword evidence="3 7" id="KW-0812">Transmembrane</keyword>
<keyword evidence="10" id="KW-1185">Reference proteome</keyword>
<comment type="subcellular location">
    <subcellularLocation>
        <location evidence="1">Cell membrane</location>
        <topology evidence="1">Multi-pass membrane protein</topology>
    </subcellularLocation>
</comment>
<dbReference type="Proteomes" id="UP001589587">
    <property type="component" value="Unassembled WGS sequence"/>
</dbReference>
<feature type="transmembrane region" description="Helical" evidence="7">
    <location>
        <begin position="340"/>
        <end position="359"/>
    </location>
</feature>
<comment type="caution">
    <text evidence="9">The sequence shown here is derived from an EMBL/GenBank/DDBJ whole genome shotgun (WGS) entry which is preliminary data.</text>
</comment>
<reference evidence="9 10" key="1">
    <citation type="submission" date="2024-09" db="EMBL/GenBank/DDBJ databases">
        <authorList>
            <person name="Sun Q."/>
            <person name="Mori K."/>
        </authorList>
    </citation>
    <scope>NUCLEOTIDE SEQUENCE [LARGE SCALE GENOMIC DNA]</scope>
    <source>
        <strain evidence="9 10">JCM 11411</strain>
    </source>
</reference>
<feature type="transmembrane region" description="Helical" evidence="7">
    <location>
        <begin position="398"/>
        <end position="423"/>
    </location>
</feature>
<evidence type="ECO:0000256" key="6">
    <source>
        <dbReference type="SAM" id="MobiDB-lite"/>
    </source>
</evidence>
<proteinExistence type="predicted"/>
<feature type="transmembrane region" description="Helical" evidence="7">
    <location>
        <begin position="111"/>
        <end position="127"/>
    </location>
</feature>
<gene>
    <name evidence="9" type="ORF">ACFFQ6_07290</name>
</gene>
<keyword evidence="4 7" id="KW-1133">Transmembrane helix</keyword>
<feature type="transmembrane region" description="Helical" evidence="7">
    <location>
        <begin position="53"/>
        <end position="71"/>
    </location>
</feature>
<evidence type="ECO:0000256" key="1">
    <source>
        <dbReference type="ARBA" id="ARBA00004651"/>
    </source>
</evidence>
<dbReference type="InterPro" id="IPR011701">
    <property type="entry name" value="MFS"/>
</dbReference>
<feature type="transmembrane region" description="Helical" evidence="7">
    <location>
        <begin position="435"/>
        <end position="456"/>
    </location>
</feature>
<dbReference type="PANTHER" id="PTHR23501:SF197">
    <property type="entry name" value="COMD"/>
    <property type="match status" value="1"/>
</dbReference>
<feature type="transmembrane region" description="Helical" evidence="7">
    <location>
        <begin position="83"/>
        <end position="105"/>
    </location>
</feature>
<feature type="transmembrane region" description="Helical" evidence="7">
    <location>
        <begin position="365"/>
        <end position="386"/>
    </location>
</feature>
<dbReference type="SUPFAM" id="SSF103473">
    <property type="entry name" value="MFS general substrate transporter"/>
    <property type="match status" value="1"/>
</dbReference>